<comment type="subunit">
    <text evidence="4 6">Part of the 50S ribosomal subunit.</text>
</comment>
<dbReference type="InterPro" id="IPR005721">
    <property type="entry name" value="Ribosomal_uL22_euk/arc"/>
</dbReference>
<keyword evidence="3 4" id="KW-0687">Ribonucleoprotein</keyword>
<evidence type="ECO:0000256" key="1">
    <source>
        <dbReference type="ARBA" id="ARBA00009451"/>
    </source>
</evidence>
<organism evidence="7">
    <name type="scientific">uncultured Methanosarcinales archaeon</name>
    <dbReference type="NCBI Taxonomy" id="183757"/>
    <lineage>
        <taxon>Archaea</taxon>
        <taxon>Methanobacteriati</taxon>
        <taxon>Methanobacteriota</taxon>
        <taxon>Stenosarchaea group</taxon>
        <taxon>Methanomicrobia</taxon>
        <taxon>Methanosarcinales</taxon>
        <taxon>environmental samples</taxon>
    </lineage>
</organism>
<dbReference type="SUPFAM" id="SSF54843">
    <property type="entry name" value="Ribosomal protein L22"/>
    <property type="match status" value="1"/>
</dbReference>
<dbReference type="Gene3D" id="3.90.470.10">
    <property type="entry name" value="Ribosomal protein L22/L17"/>
    <property type="match status" value="1"/>
</dbReference>
<sequence>MARVNYSCESDLNTSSRAMGYELHISPKHSREICSKIRKMKMPEAKRFLEDVMALRQAVPFKRFNGNVGHRRGRMAAGRYPVRAATEILKVLTNAEQGAEDKGLEPERMRLVHTSTKQGRTIRGTMPRAMGRATAKNTETVTVEIILEGI</sequence>
<dbReference type="CDD" id="cd00336">
    <property type="entry name" value="Ribosomal_L22"/>
    <property type="match status" value="1"/>
</dbReference>
<name>A0A7H1KNS0_9EURY</name>
<comment type="function">
    <text evidence="4 6">This protein binds specifically to 23S rRNA. It makes multiple contacts with different domains of the 23S rRNA in the assembled 50S subunit and ribosome.</text>
</comment>
<evidence type="ECO:0000256" key="5">
    <source>
        <dbReference type="RuleBase" id="RU004005"/>
    </source>
</evidence>
<keyword evidence="4 6" id="KW-0694">RNA-binding</keyword>
<evidence type="ECO:0000313" key="7">
    <source>
        <dbReference type="EMBL" id="QNT35584.1"/>
    </source>
</evidence>
<dbReference type="InterPro" id="IPR057265">
    <property type="entry name" value="Ribosomal_uL22_arc-type"/>
</dbReference>
<gene>
    <name evidence="4" type="primary">rpl22</name>
    <name evidence="7" type="ORF">HCAOCCDF_00032</name>
</gene>
<dbReference type="InterPro" id="IPR036394">
    <property type="entry name" value="Ribosomal_uL22_sf"/>
</dbReference>
<dbReference type="Pfam" id="PF00237">
    <property type="entry name" value="Ribosomal_L22"/>
    <property type="match status" value="1"/>
</dbReference>
<reference evidence="7" key="1">
    <citation type="submission" date="2020-07" db="EMBL/GenBank/DDBJ databases">
        <title>Unique genomic features of the anaerobic methanotrophic archaea.</title>
        <authorList>
            <person name="Chadwick G.L."/>
            <person name="Skennerton C.T."/>
            <person name="Laso-Perez R."/>
            <person name="Leu A.O."/>
            <person name="Speth D.R."/>
            <person name="Yu H."/>
            <person name="Morgan-Lang C."/>
            <person name="Hatzenpichler R."/>
            <person name="Goudeau D."/>
            <person name="Malmstrom R."/>
            <person name="Brazelton W.J."/>
            <person name="Woyke T."/>
            <person name="Hallam S.J."/>
            <person name="Tyson G.W."/>
            <person name="Wegener G."/>
            <person name="Boetius A."/>
            <person name="Orphan V."/>
        </authorList>
    </citation>
    <scope>NUCLEOTIDE SEQUENCE</scope>
</reference>
<comment type="similarity">
    <text evidence="1 4 5">Belongs to the universal ribosomal protein uL22 family.</text>
</comment>
<dbReference type="PANTHER" id="PTHR11593:SF10">
    <property type="entry name" value="60S RIBOSOMAL PROTEIN L17"/>
    <property type="match status" value="1"/>
</dbReference>
<dbReference type="InterPro" id="IPR001063">
    <property type="entry name" value="Ribosomal_uL22"/>
</dbReference>
<dbReference type="GO" id="GO:0022625">
    <property type="term" value="C:cytosolic large ribosomal subunit"/>
    <property type="evidence" value="ECO:0007669"/>
    <property type="project" value="UniProtKB-UniRule"/>
</dbReference>
<dbReference type="NCBIfam" id="NF003260">
    <property type="entry name" value="PRK04223.1"/>
    <property type="match status" value="1"/>
</dbReference>
<dbReference type="EMBL" id="MT776526">
    <property type="protein sequence ID" value="QNT35584.1"/>
    <property type="molecule type" value="Genomic_DNA"/>
</dbReference>
<proteinExistence type="inferred from homology"/>
<keyword evidence="4 6" id="KW-0699">rRNA-binding</keyword>
<dbReference type="GO" id="GO:0002181">
    <property type="term" value="P:cytoplasmic translation"/>
    <property type="evidence" value="ECO:0007669"/>
    <property type="project" value="TreeGrafter"/>
</dbReference>
<evidence type="ECO:0000256" key="4">
    <source>
        <dbReference type="HAMAP-Rule" id="MF_01331"/>
    </source>
</evidence>
<dbReference type="HAMAP" id="MF_01331_A">
    <property type="entry name" value="Ribosomal_uL22_A"/>
    <property type="match status" value="1"/>
</dbReference>
<evidence type="ECO:0000256" key="2">
    <source>
        <dbReference type="ARBA" id="ARBA00022980"/>
    </source>
</evidence>
<keyword evidence="2 4" id="KW-0689">Ribosomal protein</keyword>
<dbReference type="PANTHER" id="PTHR11593">
    <property type="entry name" value="60S RIBOSOMAL PROTEIN L17"/>
    <property type="match status" value="1"/>
</dbReference>
<evidence type="ECO:0000256" key="3">
    <source>
        <dbReference type="ARBA" id="ARBA00023274"/>
    </source>
</evidence>
<evidence type="ECO:0000256" key="6">
    <source>
        <dbReference type="RuleBase" id="RU004007"/>
    </source>
</evidence>
<dbReference type="AlphaFoldDB" id="A0A7H1KNS0"/>
<dbReference type="NCBIfam" id="TIGR01038">
    <property type="entry name" value="uL22_arch_euk"/>
    <property type="match status" value="1"/>
</dbReference>
<comment type="function">
    <text evidence="4">The globular domain of the protein is located near the polypeptide exit tunnel on the outside of the subunit, while an extended beta-hairpin is found that lines the wall of the exit tunnel in the center of the 70S ribosome.</text>
</comment>
<protein>
    <recommendedName>
        <fullName evidence="4">Large ribosomal subunit protein uL22</fullName>
    </recommendedName>
</protein>
<accession>A0A7H1KNS0</accession>
<dbReference type="GO" id="GO:0019843">
    <property type="term" value="F:rRNA binding"/>
    <property type="evidence" value="ECO:0007669"/>
    <property type="project" value="UniProtKB-UniRule"/>
</dbReference>
<dbReference type="GO" id="GO:0003735">
    <property type="term" value="F:structural constituent of ribosome"/>
    <property type="evidence" value="ECO:0007669"/>
    <property type="project" value="UniProtKB-UniRule"/>
</dbReference>